<gene>
    <name evidence="2" type="ORF">ESB13_19640</name>
</gene>
<evidence type="ECO:0000313" key="2">
    <source>
        <dbReference type="EMBL" id="RXK81156.1"/>
    </source>
</evidence>
<feature type="region of interest" description="Disordered" evidence="1">
    <location>
        <begin position="259"/>
        <end position="279"/>
    </location>
</feature>
<accession>A0A4Q1D093</accession>
<evidence type="ECO:0000313" key="3">
    <source>
        <dbReference type="Proteomes" id="UP000290545"/>
    </source>
</evidence>
<proteinExistence type="predicted"/>
<dbReference type="OrthoDB" id="9803716at2"/>
<reference evidence="2 3" key="1">
    <citation type="submission" date="2019-01" db="EMBL/GenBank/DDBJ databases">
        <title>Filimonas sp. strain TTM-71.</title>
        <authorList>
            <person name="Chen W.-M."/>
        </authorList>
    </citation>
    <scope>NUCLEOTIDE SEQUENCE [LARGE SCALE GENOMIC DNA]</scope>
    <source>
        <strain evidence="2 3">TTM-71</strain>
    </source>
</reference>
<dbReference type="RefSeq" id="WP_129005410.1">
    <property type="nucleotide sequence ID" value="NZ_SDHZ01000004.1"/>
</dbReference>
<name>A0A4Q1D093_9BACT</name>
<dbReference type="Pfam" id="PF12083">
    <property type="entry name" value="DUF3560"/>
    <property type="match status" value="1"/>
</dbReference>
<keyword evidence="3" id="KW-1185">Reference proteome</keyword>
<comment type="caution">
    <text evidence="2">The sequence shown here is derived from an EMBL/GenBank/DDBJ whole genome shotgun (WGS) entry which is preliminary data.</text>
</comment>
<protein>
    <submittedName>
        <fullName evidence="2">DUF3560 domain-containing protein</fullName>
    </submittedName>
</protein>
<sequence>MKHNFEQRKQNRIDNAIEQSEKNTRLSVQQYNEADKIASFIPMGQPILIGHHSEKRHRRDLDRIHNLHGQSIKSTEKAAYYADKAKTIESNTAIFSDDPQALDKLRTKLKEYEDLQTYMKAVNKCIKKKDKEAFLKLPGSSEEKWIDLNTPDCCKQIGFPHYKLTNNGAEIRRLKARIKQLENVEKWESSESEHNGVTLRINVEANRVQLLFPGKPEEKIRSILKSHCFRWTPSEKAWQRHLNGSGIYAAKSALRDIANKTLPQKEEPAQGDVLPDSQD</sequence>
<dbReference type="InterPro" id="IPR021944">
    <property type="entry name" value="DUF3560"/>
</dbReference>
<dbReference type="EMBL" id="SDHZ01000004">
    <property type="protein sequence ID" value="RXK81156.1"/>
    <property type="molecule type" value="Genomic_DNA"/>
</dbReference>
<dbReference type="Proteomes" id="UP000290545">
    <property type="component" value="Unassembled WGS sequence"/>
</dbReference>
<organism evidence="2 3">
    <name type="scientific">Filimonas effusa</name>
    <dbReference type="NCBI Taxonomy" id="2508721"/>
    <lineage>
        <taxon>Bacteria</taxon>
        <taxon>Pseudomonadati</taxon>
        <taxon>Bacteroidota</taxon>
        <taxon>Chitinophagia</taxon>
        <taxon>Chitinophagales</taxon>
        <taxon>Chitinophagaceae</taxon>
        <taxon>Filimonas</taxon>
    </lineage>
</organism>
<feature type="compositionally biased region" description="Basic and acidic residues" evidence="1">
    <location>
        <begin position="1"/>
        <end position="12"/>
    </location>
</feature>
<dbReference type="Gene3D" id="3.90.228.10">
    <property type="match status" value="1"/>
</dbReference>
<evidence type="ECO:0000256" key="1">
    <source>
        <dbReference type="SAM" id="MobiDB-lite"/>
    </source>
</evidence>
<dbReference type="AlphaFoldDB" id="A0A4Q1D093"/>
<feature type="compositionally biased region" description="Basic and acidic residues" evidence="1">
    <location>
        <begin position="259"/>
        <end position="268"/>
    </location>
</feature>
<feature type="region of interest" description="Disordered" evidence="1">
    <location>
        <begin position="1"/>
        <end position="21"/>
    </location>
</feature>